<sequence>MNYQQSMGENNINVEKKSTALMGTKECLTKKLQLNFTSMHHVPMQATD</sequence>
<accession>A0A2P2QL91</accession>
<name>A0A2P2QL91_RHIMU</name>
<proteinExistence type="predicted"/>
<organism evidence="1">
    <name type="scientific">Rhizophora mucronata</name>
    <name type="common">Asiatic mangrove</name>
    <dbReference type="NCBI Taxonomy" id="61149"/>
    <lineage>
        <taxon>Eukaryota</taxon>
        <taxon>Viridiplantae</taxon>
        <taxon>Streptophyta</taxon>
        <taxon>Embryophyta</taxon>
        <taxon>Tracheophyta</taxon>
        <taxon>Spermatophyta</taxon>
        <taxon>Magnoliopsida</taxon>
        <taxon>eudicotyledons</taxon>
        <taxon>Gunneridae</taxon>
        <taxon>Pentapetalae</taxon>
        <taxon>rosids</taxon>
        <taxon>fabids</taxon>
        <taxon>Malpighiales</taxon>
        <taxon>Rhizophoraceae</taxon>
        <taxon>Rhizophora</taxon>
    </lineage>
</organism>
<dbReference type="EMBL" id="GGEC01087181">
    <property type="protein sequence ID" value="MBX67665.1"/>
    <property type="molecule type" value="Transcribed_RNA"/>
</dbReference>
<dbReference type="AlphaFoldDB" id="A0A2P2QL91"/>
<evidence type="ECO:0000313" key="1">
    <source>
        <dbReference type="EMBL" id="MBX67665.1"/>
    </source>
</evidence>
<reference evidence="1" key="1">
    <citation type="submission" date="2018-02" db="EMBL/GenBank/DDBJ databases">
        <title>Rhizophora mucronata_Transcriptome.</title>
        <authorList>
            <person name="Meera S.P."/>
            <person name="Sreeshan A."/>
            <person name="Augustine A."/>
        </authorList>
    </citation>
    <scope>NUCLEOTIDE SEQUENCE</scope>
    <source>
        <tissue evidence="1">Leaf</tissue>
    </source>
</reference>
<protein>
    <submittedName>
        <fullName evidence="1">Uncharacterized protein</fullName>
    </submittedName>
</protein>